<proteinExistence type="predicted"/>
<protein>
    <submittedName>
        <fullName evidence="3">Uncharacterized protein LOC105666075</fullName>
    </submittedName>
</protein>
<keyword evidence="2" id="KW-1185">Reference proteome</keyword>
<dbReference type="AlphaFoldDB" id="A0A9B2MQ40"/>
<organism evidence="2 3">
    <name type="scientific">Bombus terrestris</name>
    <name type="common">Buff-tailed bumblebee</name>
    <name type="synonym">Apis terrestris</name>
    <dbReference type="NCBI Taxonomy" id="30195"/>
    <lineage>
        <taxon>Eukaryota</taxon>
        <taxon>Metazoa</taxon>
        <taxon>Ecdysozoa</taxon>
        <taxon>Arthropoda</taxon>
        <taxon>Hexapoda</taxon>
        <taxon>Insecta</taxon>
        <taxon>Pterygota</taxon>
        <taxon>Neoptera</taxon>
        <taxon>Endopterygota</taxon>
        <taxon>Hymenoptera</taxon>
        <taxon>Apocrita</taxon>
        <taxon>Aculeata</taxon>
        <taxon>Apoidea</taxon>
        <taxon>Anthophila</taxon>
        <taxon>Apidae</taxon>
        <taxon>Bombus</taxon>
        <taxon>Bombus</taxon>
    </lineage>
</organism>
<keyword evidence="1" id="KW-0175">Coiled coil</keyword>
<name>A0A9B2MQ40_BOMTE</name>
<reference evidence="3" key="1">
    <citation type="submission" date="2025-08" db="UniProtKB">
        <authorList>
            <consortium name="RefSeq"/>
        </authorList>
    </citation>
    <scope>IDENTIFICATION</scope>
</reference>
<dbReference type="KEGG" id="bter:105666075"/>
<dbReference type="GeneID" id="105666075"/>
<dbReference type="Proteomes" id="UP000835206">
    <property type="component" value="Chromosome 9"/>
</dbReference>
<evidence type="ECO:0000313" key="2">
    <source>
        <dbReference type="Proteomes" id="UP000835206"/>
    </source>
</evidence>
<accession>A0A9B2MQ40</accession>
<evidence type="ECO:0000256" key="1">
    <source>
        <dbReference type="SAM" id="Coils"/>
    </source>
</evidence>
<dbReference type="RefSeq" id="XP_012167420.1">
    <property type="nucleotide sequence ID" value="XM_012312030.3"/>
</dbReference>
<dbReference type="OrthoDB" id="7534440at2759"/>
<sequence>MDCNNHNIDQLLSFDQLYRMYKEIGDVESELLECQKECATTEIEIYNVNQLKDKGTYVLENVKRRYNDLEEELKEVHCNYLKCIEKTNNETIQQKIDSLTLQRDNLRRELEELNKAADENTKKIMAVKKMIKIQEKKNMALIRKLKKFQITPDLNDRVNMILTDPRLTKQKNSN</sequence>
<feature type="coiled-coil region" evidence="1">
    <location>
        <begin position="59"/>
        <end position="130"/>
    </location>
</feature>
<evidence type="ECO:0000313" key="3">
    <source>
        <dbReference type="RefSeq" id="XP_012167420.1"/>
    </source>
</evidence>
<gene>
    <name evidence="3" type="primary">LOC105666075</name>
</gene>